<keyword evidence="20" id="KW-0732">Signal</keyword>
<evidence type="ECO:0000256" key="19">
    <source>
        <dbReference type="SAM" id="MobiDB-lite"/>
    </source>
</evidence>
<evidence type="ECO:0000256" key="13">
    <source>
        <dbReference type="ARBA" id="ARBA00023006"/>
    </source>
</evidence>
<keyword evidence="10" id="KW-0442">Lipid degradation</keyword>
<evidence type="ECO:0000256" key="20">
    <source>
        <dbReference type="SAM" id="SignalP"/>
    </source>
</evidence>
<reference evidence="22 23" key="1">
    <citation type="journal article" date="2018" name="Mol. Biol. Evol.">
        <title>Broad Genomic Sampling Reveals a Smut Pathogenic Ancestry of the Fungal Clade Ustilaginomycotina.</title>
        <authorList>
            <person name="Kijpornyongpan T."/>
            <person name="Mondo S.J."/>
            <person name="Barry K."/>
            <person name="Sandor L."/>
            <person name="Lee J."/>
            <person name="Lipzen A."/>
            <person name="Pangilinan J."/>
            <person name="LaButti K."/>
            <person name="Hainaut M."/>
            <person name="Henrissat B."/>
            <person name="Grigoriev I.V."/>
            <person name="Spatafora J.W."/>
            <person name="Aime M.C."/>
        </authorList>
    </citation>
    <scope>NUCLEOTIDE SEQUENCE [LARGE SCALE GENOMIC DNA]</scope>
    <source>
        <strain evidence="22 23">MCA 3882</strain>
    </source>
</reference>
<comment type="function">
    <text evidence="17">Lipase which is essential for lysis of subvacuolar cytoplasm to vacuole targeted bodies and intravacuolar autophagic bodies. Involved in the lysis of intravacuolar multivesicular body (MVB) vesicles. The intravacuolar membrane disintegration by ATG15 is critical to life span extension.</text>
</comment>
<dbReference type="STRING" id="1280837.A0A316VJ06"/>
<keyword evidence="16" id="KW-0325">Glycoprotein</keyword>
<proteinExistence type="inferred from homology"/>
<feature type="domain" description="Fungal lipase-type" evidence="21">
    <location>
        <begin position="288"/>
        <end position="320"/>
    </location>
</feature>
<keyword evidence="14" id="KW-0443">Lipid metabolism</keyword>
<accession>A0A316VJ06</accession>
<dbReference type="InterPro" id="IPR029058">
    <property type="entry name" value="AB_hydrolase_fold"/>
</dbReference>
<dbReference type="Pfam" id="PF01764">
    <property type="entry name" value="Lipase_3"/>
    <property type="match status" value="1"/>
</dbReference>
<evidence type="ECO:0000256" key="2">
    <source>
        <dbReference type="ARBA" id="ARBA00004270"/>
    </source>
</evidence>
<dbReference type="InterPro" id="IPR002921">
    <property type="entry name" value="Fungal_lipase-type"/>
</dbReference>
<dbReference type="EC" id="3.1.1.3" evidence="6"/>
<dbReference type="GO" id="GO:0034496">
    <property type="term" value="P:multivesicular body membrane disassembly"/>
    <property type="evidence" value="ECO:0007669"/>
    <property type="project" value="TreeGrafter"/>
</dbReference>
<dbReference type="AlphaFoldDB" id="A0A316VJ06"/>
<evidence type="ECO:0000256" key="1">
    <source>
        <dbReference type="ARBA" id="ARBA00001024"/>
    </source>
</evidence>
<name>A0A316VJ06_9BASI</name>
<evidence type="ECO:0000256" key="6">
    <source>
        <dbReference type="ARBA" id="ARBA00013279"/>
    </source>
</evidence>
<comment type="similarity">
    <text evidence="4">Belongs to the AB hydrolase superfamily. Lipase family.</text>
</comment>
<dbReference type="GO" id="GO:0005775">
    <property type="term" value="C:vacuolar lumen"/>
    <property type="evidence" value="ECO:0007669"/>
    <property type="project" value="TreeGrafter"/>
</dbReference>
<dbReference type="InParanoid" id="A0A316VJ06"/>
<sequence length="493" mass="54422">MWLRPIALLAVCISITLFGPCYCSATSPNRFHFTNNLPSLSPFLSATTSFLSTLFTPPPKNTKRLQLRNVYHQGTHSYRGLSARIDLTPDESAHASELVEGKIRTRRIKTWKPKDITPYIQAHNAGDAFGVQKTSKAMDWDEIEVDAPDVEDRETLLTLAKMASKAYDVPKNGSDKDWIVDGMGKWNLSESFGWVEDGIRGHIFATEDNSTIVVALKGTSAALLDDGATSKRDKENDNLFFSCCCAHVGWTWRTVCDCFNDGLAQQTCSSSCLTKALINKSFFYPATTDLFNNISYAYPDSQIWITGHSLGGALGALIGMTFGYPTVAFEAPAERMAAMRLHVPLPVKKGRLDALPITHVYNTADAIAMGDCVGSTSLCAISGFAMETRCHTGKTILYDTVGKLGWGQGINAHRINIVIEDVLDEDWDKKVAKASAKAATNTQTKFKSNKWHLPWHRNDGEDVGSKPEKLGSVPRLRDENDCVDCADWKFTKD</sequence>
<keyword evidence="8" id="KW-0967">Endosome</keyword>
<gene>
    <name evidence="22" type="ORF">FA14DRAFT_16646</name>
</gene>
<dbReference type="OrthoDB" id="58570at2759"/>
<keyword evidence="13" id="KW-0072">Autophagy</keyword>
<dbReference type="RefSeq" id="XP_025357894.1">
    <property type="nucleotide sequence ID" value="XM_025500032.1"/>
</dbReference>
<keyword evidence="7" id="KW-0812">Transmembrane</keyword>
<evidence type="ECO:0000256" key="7">
    <source>
        <dbReference type="ARBA" id="ARBA00022692"/>
    </source>
</evidence>
<evidence type="ECO:0000256" key="9">
    <source>
        <dbReference type="ARBA" id="ARBA00022801"/>
    </source>
</evidence>
<dbReference type="SUPFAM" id="SSF53474">
    <property type="entry name" value="alpha/beta-Hydrolases"/>
    <property type="match status" value="1"/>
</dbReference>
<keyword evidence="11" id="KW-0735">Signal-anchor</keyword>
<keyword evidence="23" id="KW-1185">Reference proteome</keyword>
<feature type="chain" id="PRO_5016241655" description="triacylglycerol lipase" evidence="20">
    <location>
        <begin position="24"/>
        <end position="493"/>
    </location>
</feature>
<dbReference type="GO" id="GO:0046461">
    <property type="term" value="P:neutral lipid catabolic process"/>
    <property type="evidence" value="ECO:0007669"/>
    <property type="project" value="TreeGrafter"/>
</dbReference>
<evidence type="ECO:0000256" key="8">
    <source>
        <dbReference type="ARBA" id="ARBA00022753"/>
    </source>
</evidence>
<organism evidence="22 23">
    <name type="scientific">Meira miltonrushii</name>
    <dbReference type="NCBI Taxonomy" id="1280837"/>
    <lineage>
        <taxon>Eukaryota</taxon>
        <taxon>Fungi</taxon>
        <taxon>Dikarya</taxon>
        <taxon>Basidiomycota</taxon>
        <taxon>Ustilaginomycotina</taxon>
        <taxon>Exobasidiomycetes</taxon>
        <taxon>Exobasidiales</taxon>
        <taxon>Brachybasidiaceae</taxon>
        <taxon>Meira</taxon>
    </lineage>
</organism>
<dbReference type="InterPro" id="IPR050805">
    <property type="entry name" value="ATG15_Lipase"/>
</dbReference>
<evidence type="ECO:0000256" key="3">
    <source>
        <dbReference type="ARBA" id="ARBA00004343"/>
    </source>
</evidence>
<evidence type="ECO:0000313" key="23">
    <source>
        <dbReference type="Proteomes" id="UP000245771"/>
    </source>
</evidence>
<evidence type="ECO:0000256" key="5">
    <source>
        <dbReference type="ARBA" id="ARBA00011137"/>
    </source>
</evidence>
<dbReference type="CDD" id="cd00519">
    <property type="entry name" value="Lipase_3"/>
    <property type="match status" value="1"/>
</dbReference>
<keyword evidence="9 22" id="KW-0378">Hydrolase</keyword>
<evidence type="ECO:0000256" key="16">
    <source>
        <dbReference type="ARBA" id="ARBA00023180"/>
    </source>
</evidence>
<feature type="signal peptide" evidence="20">
    <location>
        <begin position="1"/>
        <end position="23"/>
    </location>
</feature>
<dbReference type="PANTHER" id="PTHR47175:SF2">
    <property type="entry name" value="LIPASE ATG15-RELATED"/>
    <property type="match status" value="1"/>
</dbReference>
<evidence type="ECO:0000256" key="10">
    <source>
        <dbReference type="ARBA" id="ARBA00022963"/>
    </source>
</evidence>
<feature type="compositionally biased region" description="Basic and acidic residues" evidence="19">
    <location>
        <begin position="456"/>
        <end position="474"/>
    </location>
</feature>
<dbReference type="GO" id="GO:0032585">
    <property type="term" value="C:multivesicular body membrane"/>
    <property type="evidence" value="ECO:0007669"/>
    <property type="project" value="UniProtKB-SubCell"/>
</dbReference>
<dbReference type="EMBL" id="KZ819602">
    <property type="protein sequence ID" value="PWN37592.1"/>
    <property type="molecule type" value="Genomic_DNA"/>
</dbReference>
<evidence type="ECO:0000256" key="17">
    <source>
        <dbReference type="ARBA" id="ARBA00024663"/>
    </source>
</evidence>
<evidence type="ECO:0000256" key="15">
    <source>
        <dbReference type="ARBA" id="ARBA00023136"/>
    </source>
</evidence>
<evidence type="ECO:0000256" key="14">
    <source>
        <dbReference type="ARBA" id="ARBA00023098"/>
    </source>
</evidence>
<comment type="catalytic activity">
    <reaction evidence="1">
        <text>a triacylglycerol + H2O = a diacylglycerol + a fatty acid + H(+)</text>
        <dbReference type="Rhea" id="RHEA:12044"/>
        <dbReference type="ChEBI" id="CHEBI:15377"/>
        <dbReference type="ChEBI" id="CHEBI:15378"/>
        <dbReference type="ChEBI" id="CHEBI:17855"/>
        <dbReference type="ChEBI" id="CHEBI:18035"/>
        <dbReference type="ChEBI" id="CHEBI:28868"/>
        <dbReference type="EC" id="3.1.1.3"/>
    </reaction>
</comment>
<protein>
    <recommendedName>
        <fullName evidence="6">triacylglycerol lipase</fullName>
        <ecNumber evidence="6">3.1.1.3</ecNumber>
    </recommendedName>
    <alternativeName>
        <fullName evidence="18">Autophagy-related protein 15</fullName>
    </alternativeName>
</protein>
<evidence type="ECO:0000259" key="21">
    <source>
        <dbReference type="Pfam" id="PF01764"/>
    </source>
</evidence>
<dbReference type="FunCoup" id="A0A316VJ06">
    <property type="interactions" value="50"/>
</dbReference>
<dbReference type="GO" id="GO:0004806">
    <property type="term" value="F:triacylglycerol lipase activity"/>
    <property type="evidence" value="ECO:0007669"/>
    <property type="project" value="UniProtKB-EC"/>
</dbReference>
<keyword evidence="12" id="KW-1133">Transmembrane helix</keyword>
<comment type="subcellular location">
    <subcellularLocation>
        <location evidence="3">Endosome</location>
        <location evidence="3">Multivesicular body membrane</location>
        <topology evidence="3">Single-pass type II membrane protein</topology>
    </subcellularLocation>
    <subcellularLocation>
        <location evidence="2">Prevacuolar compartment membrane</location>
        <topology evidence="2">Single-pass type II membrane protein</topology>
    </subcellularLocation>
</comment>
<dbReference type="PANTHER" id="PTHR47175">
    <property type="entry name" value="LIPASE ATG15-RELATED"/>
    <property type="match status" value="1"/>
</dbReference>
<dbReference type="GeneID" id="37021813"/>
<evidence type="ECO:0000313" key="22">
    <source>
        <dbReference type="EMBL" id="PWN37592.1"/>
    </source>
</evidence>
<evidence type="ECO:0000256" key="12">
    <source>
        <dbReference type="ARBA" id="ARBA00022989"/>
    </source>
</evidence>
<dbReference type="GO" id="GO:0004620">
    <property type="term" value="F:phospholipase activity"/>
    <property type="evidence" value="ECO:0007669"/>
    <property type="project" value="TreeGrafter"/>
</dbReference>
<dbReference type="Proteomes" id="UP000245771">
    <property type="component" value="Unassembled WGS sequence"/>
</dbReference>
<dbReference type="GO" id="GO:0006660">
    <property type="term" value="P:phosphatidylserine catabolic process"/>
    <property type="evidence" value="ECO:0007669"/>
    <property type="project" value="TreeGrafter"/>
</dbReference>
<dbReference type="Gene3D" id="3.40.50.1820">
    <property type="entry name" value="alpha/beta hydrolase"/>
    <property type="match status" value="1"/>
</dbReference>
<keyword evidence="15" id="KW-0472">Membrane</keyword>
<evidence type="ECO:0000256" key="4">
    <source>
        <dbReference type="ARBA" id="ARBA00010701"/>
    </source>
</evidence>
<evidence type="ECO:0000256" key="18">
    <source>
        <dbReference type="ARBA" id="ARBA00029828"/>
    </source>
</evidence>
<dbReference type="GO" id="GO:0034727">
    <property type="term" value="P:piecemeal microautophagy of the nucleus"/>
    <property type="evidence" value="ECO:0007669"/>
    <property type="project" value="TreeGrafter"/>
</dbReference>
<feature type="region of interest" description="Disordered" evidence="19">
    <location>
        <begin position="453"/>
        <end position="474"/>
    </location>
</feature>
<comment type="subunit">
    <text evidence="5">Binds to both phosphatidylinositol (PI) and phosphatidylinositol 3,5-bisphosphate (PIP2).</text>
</comment>
<evidence type="ECO:0000256" key="11">
    <source>
        <dbReference type="ARBA" id="ARBA00022968"/>
    </source>
</evidence>